<comment type="caution">
    <text evidence="1">The sequence shown here is derived from an EMBL/GenBank/DDBJ whole genome shotgun (WGS) entry which is preliminary data.</text>
</comment>
<accession>A0ACC0KID3</accession>
<sequence>MNDNGCIHLNNFKAAKGSNPYKIVHAFFVSCTSFEARRYKATSCLCFTCGQPGPRMHSCLHCIFFACYAGHIQDHSKTKKHFLYVDLSYGNIFCAQCQDYIYDKEFTEIAMTHRLKEAKSLGISAPFMPWLPNANEVGALRRLRKRRLISPQTTIGLRGLQNLGSTCFMNCIVQEFYSGAKTPLTLHRLLHLIWTHARHLAGYEQQDAHEFFIATLDVLHRHCMNGVDDIEKKENGRCNCIIDQIFTGGLQSDVVCTSCSGVSTTIDPFWDISLDVAGPGSLQACLERFTRAEHLGSGAKIKCSNCRAYRESTKQLTLETLPIVASFHLKRFEHSSQIDRKISTFVSFPAELDMTPFMSSHRRTVDTGAADNNNAPGGVFADNRYSLFAVVNHLGSLDAGHYTAYVRQMKGSWFKCDDHMITRASLREVLDSEGYLLFYHKTVLEYECEVV</sequence>
<evidence type="ECO:0000313" key="1">
    <source>
        <dbReference type="EMBL" id="KAI8436060.1"/>
    </source>
</evidence>
<evidence type="ECO:0000313" key="2">
    <source>
        <dbReference type="Proteomes" id="UP001064048"/>
    </source>
</evidence>
<gene>
    <name evidence="1" type="ORF">MSG28_004181</name>
</gene>
<organism evidence="1 2">
    <name type="scientific">Choristoneura fumiferana</name>
    <name type="common">Spruce budworm moth</name>
    <name type="synonym">Archips fumiferana</name>
    <dbReference type="NCBI Taxonomy" id="7141"/>
    <lineage>
        <taxon>Eukaryota</taxon>
        <taxon>Metazoa</taxon>
        <taxon>Ecdysozoa</taxon>
        <taxon>Arthropoda</taxon>
        <taxon>Hexapoda</taxon>
        <taxon>Insecta</taxon>
        <taxon>Pterygota</taxon>
        <taxon>Neoptera</taxon>
        <taxon>Endopterygota</taxon>
        <taxon>Lepidoptera</taxon>
        <taxon>Glossata</taxon>
        <taxon>Ditrysia</taxon>
        <taxon>Tortricoidea</taxon>
        <taxon>Tortricidae</taxon>
        <taxon>Tortricinae</taxon>
        <taxon>Choristoneura</taxon>
    </lineage>
</organism>
<reference evidence="1 2" key="1">
    <citation type="journal article" date="2022" name="Genome Biol. Evol.">
        <title>The Spruce Budworm Genome: Reconstructing the Evolutionary History of Antifreeze Proteins.</title>
        <authorList>
            <person name="Beliveau C."/>
            <person name="Gagne P."/>
            <person name="Picq S."/>
            <person name="Vernygora O."/>
            <person name="Keeling C.I."/>
            <person name="Pinkney K."/>
            <person name="Doucet D."/>
            <person name="Wen F."/>
            <person name="Johnston J.S."/>
            <person name="Maaroufi H."/>
            <person name="Boyle B."/>
            <person name="Laroche J."/>
            <person name="Dewar K."/>
            <person name="Juretic N."/>
            <person name="Blackburn G."/>
            <person name="Nisole A."/>
            <person name="Brunet B."/>
            <person name="Brandao M."/>
            <person name="Lumley L."/>
            <person name="Duan J."/>
            <person name="Quan G."/>
            <person name="Lucarotti C.J."/>
            <person name="Roe A.D."/>
            <person name="Sperling F.A.H."/>
            <person name="Levesque R.C."/>
            <person name="Cusson M."/>
        </authorList>
    </citation>
    <scope>NUCLEOTIDE SEQUENCE [LARGE SCALE GENOMIC DNA]</scope>
    <source>
        <strain evidence="1">Glfc:IPQL:Cfum</strain>
    </source>
</reference>
<proteinExistence type="predicted"/>
<dbReference type="EMBL" id="CM046106">
    <property type="protein sequence ID" value="KAI8436060.1"/>
    <property type="molecule type" value="Genomic_DNA"/>
</dbReference>
<keyword evidence="2" id="KW-1185">Reference proteome</keyword>
<name>A0ACC0KID3_CHOFU</name>
<dbReference type="Proteomes" id="UP001064048">
    <property type="component" value="Chromosome 6"/>
</dbReference>
<protein>
    <submittedName>
        <fullName evidence="1">Uncharacterized protein</fullName>
    </submittedName>
</protein>